<dbReference type="Proteomes" id="UP000239757">
    <property type="component" value="Unassembled WGS sequence"/>
</dbReference>
<dbReference type="EMBL" id="KZ669289">
    <property type="protein sequence ID" value="PPR85700.1"/>
    <property type="molecule type" value="Genomic_DNA"/>
</dbReference>
<reference evidence="1 2" key="1">
    <citation type="submission" date="2015-01" db="EMBL/GenBank/DDBJ databases">
        <title>Genome of allotetraploid Gossypium barbadense reveals genomic plasticity and fiber elongation in cotton evolution.</title>
        <authorList>
            <person name="Chen X."/>
            <person name="Liu X."/>
            <person name="Zhao B."/>
            <person name="Zheng H."/>
            <person name="Hu Y."/>
            <person name="Lu G."/>
            <person name="Yang C."/>
            <person name="Chen J."/>
            <person name="Shan C."/>
            <person name="Zhang L."/>
            <person name="Zhou Y."/>
            <person name="Wang L."/>
            <person name="Guo W."/>
            <person name="Bai Y."/>
            <person name="Ruan J."/>
            <person name="Shangguan X."/>
            <person name="Mao Y."/>
            <person name="Jiang J."/>
            <person name="Zhu Y."/>
            <person name="Lei J."/>
            <person name="Kang H."/>
            <person name="Chen S."/>
            <person name="He X."/>
            <person name="Wang R."/>
            <person name="Wang Y."/>
            <person name="Chen J."/>
            <person name="Wang L."/>
            <person name="Yu S."/>
            <person name="Wang B."/>
            <person name="Wei J."/>
            <person name="Song S."/>
            <person name="Lu X."/>
            <person name="Gao Z."/>
            <person name="Gu W."/>
            <person name="Deng X."/>
            <person name="Ma D."/>
            <person name="Wang S."/>
            <person name="Liang W."/>
            <person name="Fang L."/>
            <person name="Cai C."/>
            <person name="Zhu X."/>
            <person name="Zhou B."/>
            <person name="Zhang Y."/>
            <person name="Chen Z."/>
            <person name="Xu S."/>
            <person name="Zhu R."/>
            <person name="Wang S."/>
            <person name="Zhang T."/>
            <person name="Zhao G."/>
        </authorList>
    </citation>
    <scope>NUCLEOTIDE SEQUENCE [LARGE SCALE GENOMIC DNA]</scope>
    <source>
        <strain evidence="2">cv. Xinhai21</strain>
        <tissue evidence="1">Leaf</tissue>
    </source>
</reference>
<sequence>MSGPSGATGRFDVSEHQAASVAWCIGCSGGSSTKANFGPLLVQKCWHHKVSLFQTYECRLVAAGAEARFWLIVLRCLPSLVQASIEDWAVGCAVFGGSFLALPSFRGLTNACGKSGGLVMMWKEGTKVEIKSYSGNHIDSFIHAENDKPIQFTGFYGNADPNNRKSSWDMLKRALMDDFYEVIDELSLVDLKTDNGWFTWVNNREGTAMVKERLDHFLISTSDVESFPFIKTKAEAKNIIRSAWKMYTGDIMDKLEKVGHDLGAWKFKKYKMMSRQIDMIKSNINKIIDRAGERGDE</sequence>
<dbReference type="InterPro" id="IPR036691">
    <property type="entry name" value="Endo/exonu/phosph_ase_sf"/>
</dbReference>
<dbReference type="OrthoDB" id="1001388at2759"/>
<evidence type="ECO:0000313" key="1">
    <source>
        <dbReference type="EMBL" id="PPR85700.1"/>
    </source>
</evidence>
<dbReference type="SUPFAM" id="SSF56219">
    <property type="entry name" value="DNase I-like"/>
    <property type="match status" value="1"/>
</dbReference>
<organism evidence="1 2">
    <name type="scientific">Gossypium barbadense</name>
    <name type="common">Sea Island cotton</name>
    <name type="synonym">Hibiscus barbadensis</name>
    <dbReference type="NCBI Taxonomy" id="3634"/>
    <lineage>
        <taxon>Eukaryota</taxon>
        <taxon>Viridiplantae</taxon>
        <taxon>Streptophyta</taxon>
        <taxon>Embryophyta</taxon>
        <taxon>Tracheophyta</taxon>
        <taxon>Spermatophyta</taxon>
        <taxon>Magnoliopsida</taxon>
        <taxon>eudicotyledons</taxon>
        <taxon>Gunneridae</taxon>
        <taxon>Pentapetalae</taxon>
        <taxon>rosids</taxon>
        <taxon>malvids</taxon>
        <taxon>Malvales</taxon>
        <taxon>Malvaceae</taxon>
        <taxon>Malvoideae</taxon>
        <taxon>Gossypium</taxon>
    </lineage>
</organism>
<proteinExistence type="predicted"/>
<dbReference type="AlphaFoldDB" id="A0A2P5W3K5"/>
<evidence type="ECO:0000313" key="2">
    <source>
        <dbReference type="Proteomes" id="UP000239757"/>
    </source>
</evidence>
<name>A0A2P5W3K5_GOSBA</name>
<gene>
    <name evidence="1" type="ORF">GOBAR_AA34986</name>
</gene>
<protein>
    <submittedName>
        <fullName evidence="1">Uncharacterized protein</fullName>
    </submittedName>
</protein>
<accession>A0A2P5W3K5</accession>